<dbReference type="EMBL" id="UINC01038914">
    <property type="protein sequence ID" value="SVB36625.1"/>
    <property type="molecule type" value="Genomic_DNA"/>
</dbReference>
<feature type="non-terminal residue" evidence="1">
    <location>
        <position position="153"/>
    </location>
</feature>
<reference evidence="1" key="1">
    <citation type="submission" date="2018-05" db="EMBL/GenBank/DDBJ databases">
        <authorList>
            <person name="Lanie J.A."/>
            <person name="Ng W.-L."/>
            <person name="Kazmierczak K.M."/>
            <person name="Andrzejewski T.M."/>
            <person name="Davidsen T.M."/>
            <person name="Wayne K.J."/>
            <person name="Tettelin H."/>
            <person name="Glass J.I."/>
            <person name="Rusch D."/>
            <person name="Podicherti R."/>
            <person name="Tsui H.-C.T."/>
            <person name="Winkler M.E."/>
        </authorList>
    </citation>
    <scope>NUCLEOTIDE SEQUENCE</scope>
</reference>
<dbReference type="AlphaFoldDB" id="A0A382DEE8"/>
<proteinExistence type="predicted"/>
<evidence type="ECO:0000313" key="1">
    <source>
        <dbReference type="EMBL" id="SVB36625.1"/>
    </source>
</evidence>
<sequence>MEENDMKYLLGSCFGFLTAFCLAGVVNAGDCENAELSIAIVDEAIVESADISALDGIDGPRLSTVYGAEGEIGTATVHAAIVSNGIAAGGVQGWSLSALVTGGIPTGANLDGTSGADVSQGGLRSVGFEKTEVVDPDRNEGALGAVSAVVLSF</sequence>
<organism evidence="1">
    <name type="scientific">marine metagenome</name>
    <dbReference type="NCBI Taxonomy" id="408172"/>
    <lineage>
        <taxon>unclassified sequences</taxon>
        <taxon>metagenomes</taxon>
        <taxon>ecological metagenomes</taxon>
    </lineage>
</organism>
<name>A0A382DEE8_9ZZZZ</name>
<gene>
    <name evidence="1" type="ORF">METZ01_LOCUS189479</name>
</gene>
<protein>
    <submittedName>
        <fullName evidence="1">Uncharacterized protein</fullName>
    </submittedName>
</protein>
<accession>A0A382DEE8</accession>